<reference evidence="2" key="1">
    <citation type="submission" date="2021-06" db="EMBL/GenBank/DDBJ databases">
        <authorList>
            <person name="Kallberg Y."/>
            <person name="Tangrot J."/>
            <person name="Rosling A."/>
        </authorList>
    </citation>
    <scope>NUCLEOTIDE SEQUENCE</scope>
    <source>
        <strain evidence="2">FL130A</strain>
    </source>
</reference>
<comment type="caution">
    <text evidence="2">The sequence shown here is derived from an EMBL/GenBank/DDBJ whole genome shotgun (WGS) entry which is preliminary data.</text>
</comment>
<proteinExistence type="predicted"/>
<dbReference type="AlphaFoldDB" id="A0A9N8YS23"/>
<organism evidence="2 3">
    <name type="scientific">Ambispora leptoticha</name>
    <dbReference type="NCBI Taxonomy" id="144679"/>
    <lineage>
        <taxon>Eukaryota</taxon>
        <taxon>Fungi</taxon>
        <taxon>Fungi incertae sedis</taxon>
        <taxon>Mucoromycota</taxon>
        <taxon>Glomeromycotina</taxon>
        <taxon>Glomeromycetes</taxon>
        <taxon>Archaeosporales</taxon>
        <taxon>Ambisporaceae</taxon>
        <taxon>Ambispora</taxon>
    </lineage>
</organism>
<dbReference type="EMBL" id="CAJVPS010000079">
    <property type="protein sequence ID" value="CAG8449083.1"/>
    <property type="molecule type" value="Genomic_DNA"/>
</dbReference>
<dbReference type="InterPro" id="IPR051879">
    <property type="entry name" value="C2H2-ZF_Maturation_Protein"/>
</dbReference>
<evidence type="ECO:0000313" key="2">
    <source>
        <dbReference type="EMBL" id="CAG8449083.1"/>
    </source>
</evidence>
<name>A0A9N8YS23_9GLOM</name>
<accession>A0A9N8YS23</accession>
<feature type="compositionally biased region" description="Basic and acidic residues" evidence="1">
    <location>
        <begin position="37"/>
        <end position="50"/>
    </location>
</feature>
<feature type="region of interest" description="Disordered" evidence="1">
    <location>
        <begin position="37"/>
        <end position="63"/>
    </location>
</feature>
<gene>
    <name evidence="2" type="ORF">ALEPTO_LOCUS885</name>
</gene>
<sequence>MGRIRRSRTHKGIKDYSKKYRTRKYTKDLDQIHEDLKKSQEKTNNEKLNQEQEQQQLPHDIDPDLPGLGQHYCIACAIKLLKEVPYTQAEAEAAVGFTTEHARVRLMDEVV</sequence>
<dbReference type="PANTHER" id="PTHR46095">
    <property type="entry name" value="ZINC FINGER PROTEIN 593"/>
    <property type="match status" value="1"/>
</dbReference>
<evidence type="ECO:0000313" key="3">
    <source>
        <dbReference type="Proteomes" id="UP000789508"/>
    </source>
</evidence>
<keyword evidence="3" id="KW-1185">Reference proteome</keyword>
<dbReference type="PANTHER" id="PTHR46095:SF1">
    <property type="entry name" value="ZINC FINGER PROTEIN 593"/>
    <property type="match status" value="1"/>
</dbReference>
<dbReference type="Proteomes" id="UP000789508">
    <property type="component" value="Unassembled WGS sequence"/>
</dbReference>
<dbReference type="OrthoDB" id="24683at2759"/>
<evidence type="ECO:0000256" key="1">
    <source>
        <dbReference type="SAM" id="MobiDB-lite"/>
    </source>
</evidence>
<protein>
    <submittedName>
        <fullName evidence="2">6171_t:CDS:1</fullName>
    </submittedName>
</protein>